<dbReference type="EMBL" id="WHUT02000003">
    <property type="protein sequence ID" value="NUB44125.1"/>
    <property type="molecule type" value="Genomic_DNA"/>
</dbReference>
<evidence type="ECO:0000259" key="1">
    <source>
        <dbReference type="Pfam" id="PF12146"/>
    </source>
</evidence>
<dbReference type="InterPro" id="IPR029058">
    <property type="entry name" value="AB_hydrolase_fold"/>
</dbReference>
<dbReference type="AlphaFoldDB" id="A0A8X8GZI6"/>
<feature type="domain" description="Serine aminopeptidase S33" evidence="1">
    <location>
        <begin position="40"/>
        <end position="157"/>
    </location>
</feature>
<dbReference type="InterPro" id="IPR022742">
    <property type="entry name" value="Hydrolase_4"/>
</dbReference>
<dbReference type="Pfam" id="PF12146">
    <property type="entry name" value="Hydrolase_4"/>
    <property type="match status" value="1"/>
</dbReference>
<dbReference type="GO" id="GO:0016787">
    <property type="term" value="F:hydrolase activity"/>
    <property type="evidence" value="ECO:0007669"/>
    <property type="project" value="UniProtKB-KW"/>
</dbReference>
<reference evidence="2" key="1">
    <citation type="submission" date="2020-05" db="EMBL/GenBank/DDBJ databases">
        <title>Fertoebacter nigrum gen. nov., sp. nov., a new member of the family Rhodobacteraceae.</title>
        <authorList>
            <person name="Szuroczki S."/>
            <person name="Abbaszade G."/>
            <person name="Buni D."/>
            <person name="Schumann P."/>
            <person name="Toth E."/>
        </authorList>
    </citation>
    <scope>NUCLEOTIDE SEQUENCE</scope>
    <source>
        <strain evidence="2">RG-N-1a</strain>
    </source>
</reference>
<dbReference type="Proteomes" id="UP000484076">
    <property type="component" value="Unassembled WGS sequence"/>
</dbReference>
<accession>A0A8X8GZI6</accession>
<keyword evidence="2" id="KW-0378">Hydrolase</keyword>
<sequence length="285" mass="30200">MPNDLDVWLAETEQQIPNIRPDTAKRIVWAGVAGEKTPLAVVYLHGFSASSAEIRPVPERVAAALGANLFLTRLAGHGRDGVAMAEPVAGDWINDLDEAMAIARRLGDRVILIGTSTGGTLAALAATDARFNDGLAGVVLISPNFGLRPLAARILDLPLARYWGPLVAGAERSFTPLNAEHARFWTTAYPTSALFPLAALMRHARGLEYSRAAAPALVIYNGADQVIDPARIAPVIDQWGGPVTVEQVSLGPGDDRYGHVIAGDILSPGLTEPVVARITGWARGL</sequence>
<organism evidence="2 3">
    <name type="scientific">Fertoeibacter niger</name>
    <dbReference type="NCBI Taxonomy" id="2656921"/>
    <lineage>
        <taxon>Bacteria</taxon>
        <taxon>Pseudomonadati</taxon>
        <taxon>Pseudomonadota</taxon>
        <taxon>Alphaproteobacteria</taxon>
        <taxon>Rhodobacterales</taxon>
        <taxon>Paracoccaceae</taxon>
        <taxon>Fertoeibacter</taxon>
    </lineage>
</organism>
<keyword evidence="3" id="KW-1185">Reference proteome</keyword>
<dbReference type="RefSeq" id="WP_174539369.1">
    <property type="nucleotide sequence ID" value="NZ_WHUT02000003.1"/>
</dbReference>
<gene>
    <name evidence="2" type="ORF">GEU84_007010</name>
</gene>
<evidence type="ECO:0000313" key="3">
    <source>
        <dbReference type="Proteomes" id="UP000484076"/>
    </source>
</evidence>
<comment type="caution">
    <text evidence="2">The sequence shown here is derived from an EMBL/GenBank/DDBJ whole genome shotgun (WGS) entry which is preliminary data.</text>
</comment>
<dbReference type="SUPFAM" id="SSF53474">
    <property type="entry name" value="alpha/beta-Hydrolases"/>
    <property type="match status" value="1"/>
</dbReference>
<proteinExistence type="predicted"/>
<evidence type="ECO:0000313" key="2">
    <source>
        <dbReference type="EMBL" id="NUB44125.1"/>
    </source>
</evidence>
<protein>
    <submittedName>
        <fullName evidence="2">Alpha/beta fold hydrolase</fullName>
    </submittedName>
</protein>
<dbReference type="Gene3D" id="3.40.50.1820">
    <property type="entry name" value="alpha/beta hydrolase"/>
    <property type="match status" value="1"/>
</dbReference>
<name>A0A8X8GZI6_9RHOB</name>